<name>A0A1I1EG71_9BACT</name>
<sequence>MLDKIKSFFGIAPAPDYAQLLKEGAIIVDVRTKGEYSGGHIKGSINLPLNTLGSQLDKLKDKNQVIITCCASGMRSASAKSLLKSKGYTQVYNGGGWYGLQSRL</sequence>
<dbReference type="PANTHER" id="PTHR43031:SF18">
    <property type="entry name" value="RHODANESE-RELATED SULFURTRANSFERASES"/>
    <property type="match status" value="1"/>
</dbReference>
<dbReference type="OrthoDB" id="9808735at2"/>
<dbReference type="InterPro" id="IPR001763">
    <property type="entry name" value="Rhodanese-like_dom"/>
</dbReference>
<dbReference type="InterPro" id="IPR036873">
    <property type="entry name" value="Rhodanese-like_dom_sf"/>
</dbReference>
<dbReference type="STRING" id="927664.SAMN05421780_101776"/>
<accession>A0A1I1EG71</accession>
<gene>
    <name evidence="2" type="ORF">SAMN05421780_101776</name>
</gene>
<dbReference type="InterPro" id="IPR050229">
    <property type="entry name" value="GlpE_sulfurtransferase"/>
</dbReference>
<protein>
    <submittedName>
        <fullName evidence="2">Rhodanese-related sulfurtransferase</fullName>
    </submittedName>
</protein>
<feature type="domain" description="Rhodanese" evidence="1">
    <location>
        <begin position="21"/>
        <end position="102"/>
    </location>
</feature>
<dbReference type="EMBL" id="FOLE01000001">
    <property type="protein sequence ID" value="SFB85602.1"/>
    <property type="molecule type" value="Genomic_DNA"/>
</dbReference>
<dbReference type="PANTHER" id="PTHR43031">
    <property type="entry name" value="FAD-DEPENDENT OXIDOREDUCTASE"/>
    <property type="match status" value="1"/>
</dbReference>
<dbReference type="Proteomes" id="UP000199514">
    <property type="component" value="Unassembled WGS sequence"/>
</dbReference>
<keyword evidence="3" id="KW-1185">Reference proteome</keyword>
<dbReference type="GO" id="GO:0016740">
    <property type="term" value="F:transferase activity"/>
    <property type="evidence" value="ECO:0007669"/>
    <property type="project" value="UniProtKB-KW"/>
</dbReference>
<dbReference type="RefSeq" id="WP_091507581.1">
    <property type="nucleotide sequence ID" value="NZ_FOLE01000001.1"/>
</dbReference>
<evidence type="ECO:0000259" key="1">
    <source>
        <dbReference type="PROSITE" id="PS50206"/>
    </source>
</evidence>
<organism evidence="2 3">
    <name type="scientific">Flexibacter flexilis DSM 6793</name>
    <dbReference type="NCBI Taxonomy" id="927664"/>
    <lineage>
        <taxon>Bacteria</taxon>
        <taxon>Pseudomonadati</taxon>
        <taxon>Bacteroidota</taxon>
        <taxon>Cytophagia</taxon>
        <taxon>Cytophagales</taxon>
        <taxon>Flexibacteraceae</taxon>
        <taxon>Flexibacter</taxon>
    </lineage>
</organism>
<dbReference type="CDD" id="cd00158">
    <property type="entry name" value="RHOD"/>
    <property type="match status" value="1"/>
</dbReference>
<keyword evidence="2" id="KW-0808">Transferase</keyword>
<proteinExistence type="predicted"/>
<dbReference type="Pfam" id="PF00581">
    <property type="entry name" value="Rhodanese"/>
    <property type="match status" value="1"/>
</dbReference>
<dbReference type="SMART" id="SM00450">
    <property type="entry name" value="RHOD"/>
    <property type="match status" value="1"/>
</dbReference>
<dbReference type="Gene3D" id="3.40.250.10">
    <property type="entry name" value="Rhodanese-like domain"/>
    <property type="match status" value="1"/>
</dbReference>
<evidence type="ECO:0000313" key="3">
    <source>
        <dbReference type="Proteomes" id="UP000199514"/>
    </source>
</evidence>
<reference evidence="2 3" key="1">
    <citation type="submission" date="2016-10" db="EMBL/GenBank/DDBJ databases">
        <authorList>
            <person name="de Groot N.N."/>
        </authorList>
    </citation>
    <scope>NUCLEOTIDE SEQUENCE [LARGE SCALE GENOMIC DNA]</scope>
    <source>
        <strain evidence="2 3">DSM 6793</strain>
    </source>
</reference>
<evidence type="ECO:0000313" key="2">
    <source>
        <dbReference type="EMBL" id="SFB85602.1"/>
    </source>
</evidence>
<dbReference type="SUPFAM" id="SSF52821">
    <property type="entry name" value="Rhodanese/Cell cycle control phosphatase"/>
    <property type="match status" value="1"/>
</dbReference>
<dbReference type="PROSITE" id="PS50206">
    <property type="entry name" value="RHODANESE_3"/>
    <property type="match status" value="1"/>
</dbReference>
<dbReference type="AlphaFoldDB" id="A0A1I1EG71"/>